<proteinExistence type="predicted"/>
<accession>D6PCX9</accession>
<protein>
    <submittedName>
        <fullName evidence="1">Uncharacterized protein</fullName>
    </submittedName>
</protein>
<organism evidence="1">
    <name type="scientific">uncultured marine bacterium MedDCM-OCT-S04-C385</name>
    <dbReference type="NCBI Taxonomy" id="743055"/>
    <lineage>
        <taxon>Bacteria</taxon>
        <taxon>environmental samples</taxon>
    </lineage>
</organism>
<evidence type="ECO:0000313" key="1">
    <source>
        <dbReference type="EMBL" id="ADD93580.1"/>
    </source>
</evidence>
<reference evidence="1" key="1">
    <citation type="journal article" date="2010" name="ISME J.">
        <title>Metagenome of the Mediterranean deep chlorophyll maximum studied by direct and fosmid library 454 pyrosequencing.</title>
        <authorList>
            <person name="Ghai R."/>
            <person name="Martin-Cuadrado A.B."/>
            <person name="Molto A.G."/>
            <person name="Heredia I.G."/>
            <person name="Cabrera R."/>
            <person name="Martin J."/>
            <person name="Verdu M."/>
            <person name="Deschamps P."/>
            <person name="Moreira D."/>
            <person name="Lopez-Garcia P."/>
            <person name="Mira A."/>
            <person name="Rodriguez-Valera F."/>
        </authorList>
    </citation>
    <scope>NUCLEOTIDE SEQUENCE</scope>
</reference>
<sequence>MVGVGFKSTKLLLEHINNKGTIAMAVDQVPKNKNRQTANFLAMLATPIL</sequence>
<dbReference type="AlphaFoldDB" id="D6PCX9"/>
<dbReference type="EMBL" id="GU942988">
    <property type="protein sequence ID" value="ADD93580.1"/>
    <property type="molecule type" value="Genomic_DNA"/>
</dbReference>
<name>D6PCX9_9BACT</name>